<dbReference type="RefSeq" id="WP_203218965.1">
    <property type="nucleotide sequence ID" value="NZ_CP087714.1"/>
</dbReference>
<organism evidence="3 4">
    <name type="scientific">Geoglobus acetivorans</name>
    <dbReference type="NCBI Taxonomy" id="565033"/>
    <lineage>
        <taxon>Archaea</taxon>
        <taxon>Methanobacteriati</taxon>
        <taxon>Methanobacteriota</taxon>
        <taxon>Archaeoglobi</taxon>
        <taxon>Archaeoglobales</taxon>
        <taxon>Archaeoglobaceae</taxon>
        <taxon>Geoglobus</taxon>
    </lineage>
</organism>
<evidence type="ECO:0000313" key="4">
    <source>
        <dbReference type="Proteomes" id="UP001492541"/>
    </source>
</evidence>
<accession>A0ABZ3H212</accession>
<protein>
    <submittedName>
        <fullName evidence="3">Amino acid ABC transporter substrate-binding protein</fullName>
    </submittedName>
</protein>
<evidence type="ECO:0000256" key="1">
    <source>
        <dbReference type="ARBA" id="ARBA00022729"/>
    </source>
</evidence>
<keyword evidence="1" id="KW-0732">Signal</keyword>
<proteinExistence type="predicted"/>
<dbReference type="InterPro" id="IPR051010">
    <property type="entry name" value="BCAA_transport"/>
</dbReference>
<feature type="domain" description="Leucine-binding protein" evidence="2">
    <location>
        <begin position="37"/>
        <end position="371"/>
    </location>
</feature>
<dbReference type="Proteomes" id="UP001492541">
    <property type="component" value="Chromosome"/>
</dbReference>
<sequence length="421" mass="47415">MDKRFLLVLVLALLAVVVAMECTQQTTQTPQKPTKESIKIGFTVSLSGPGAGAGTEQYRAYEVWREWVNSKGGIYIPEYGKKLPVEFVYYDDASEPARAKSLYEKLILEDKVDLLLAPWGTFIHLGIVPVIEKYKIPVVGNTAGVDINKINELGTKYMFFTWPTPQTSALAYTMFVEQFKEDVNKIAILYVQSDFTVANAKWNKKFIEERGIGEVVVFEGYPFGTKDLKGLLLKVKETNPDVVIVHSYPADAMLVTAQMKELNINPKIFMLGVGGQILAFEQKFDDATKEGIIAINNWHPDFYPEAKELYDLYVQKYGHNPPSHALGLAWLSAITLQQAIEKAGSLDPVKIQKVLASETFSTPFGEVKFENQVNTKSLIVLEQWQKGELRPVYVLRGIYPNLEPANLPLADLEYPKPQWPR</sequence>
<dbReference type="InterPro" id="IPR028082">
    <property type="entry name" value="Peripla_BP_I"/>
</dbReference>
<dbReference type="Pfam" id="PF13458">
    <property type="entry name" value="Peripla_BP_6"/>
    <property type="match status" value="1"/>
</dbReference>
<name>A0ABZ3H212_GEOAI</name>
<reference evidence="3 4" key="1">
    <citation type="submission" date="2021-11" db="EMBL/GenBank/DDBJ databases">
        <title>Whole genome of Geoglobus acetivorans.</title>
        <authorList>
            <person name="Liu D."/>
        </authorList>
    </citation>
    <scope>NUCLEOTIDE SEQUENCE [LARGE SCALE GENOMIC DNA]</scope>
    <source>
        <strain evidence="3 4">SBH6</strain>
    </source>
</reference>
<dbReference type="SUPFAM" id="SSF53822">
    <property type="entry name" value="Periplasmic binding protein-like I"/>
    <property type="match status" value="1"/>
</dbReference>
<dbReference type="CDD" id="cd06338">
    <property type="entry name" value="PBP1_ABC_ligand_binding-like"/>
    <property type="match status" value="1"/>
</dbReference>
<dbReference type="PANTHER" id="PTHR30483:SF37">
    <property type="entry name" value="ABC TRANSPORTER SUBSTRATE-BINDING PROTEIN"/>
    <property type="match status" value="1"/>
</dbReference>
<dbReference type="InterPro" id="IPR028081">
    <property type="entry name" value="Leu-bd"/>
</dbReference>
<dbReference type="PANTHER" id="PTHR30483">
    <property type="entry name" value="LEUCINE-SPECIFIC-BINDING PROTEIN"/>
    <property type="match status" value="1"/>
</dbReference>
<keyword evidence="4" id="KW-1185">Reference proteome</keyword>
<evidence type="ECO:0000313" key="3">
    <source>
        <dbReference type="EMBL" id="XAT63467.1"/>
    </source>
</evidence>
<dbReference type="EMBL" id="CP087714">
    <property type="protein sequence ID" value="XAT63467.1"/>
    <property type="molecule type" value="Genomic_DNA"/>
</dbReference>
<dbReference type="GeneID" id="90449916"/>
<dbReference type="Gene3D" id="3.40.50.2300">
    <property type="match status" value="2"/>
</dbReference>
<evidence type="ECO:0000259" key="2">
    <source>
        <dbReference type="Pfam" id="PF13458"/>
    </source>
</evidence>
<gene>
    <name evidence="3" type="ORF">LPQ35_09445</name>
</gene>